<comment type="caution">
    <text evidence="1">The sequence shown here is derived from an EMBL/GenBank/DDBJ whole genome shotgun (WGS) entry which is preliminary data.</text>
</comment>
<keyword evidence="2" id="KW-1185">Reference proteome</keyword>
<accession>A0ACC2CW72</accession>
<gene>
    <name evidence="1" type="ORF">O6H91_08G031200</name>
</gene>
<name>A0ACC2CW72_DIPCM</name>
<organism evidence="1 2">
    <name type="scientific">Diphasiastrum complanatum</name>
    <name type="common">Issler's clubmoss</name>
    <name type="synonym">Lycopodium complanatum</name>
    <dbReference type="NCBI Taxonomy" id="34168"/>
    <lineage>
        <taxon>Eukaryota</taxon>
        <taxon>Viridiplantae</taxon>
        <taxon>Streptophyta</taxon>
        <taxon>Embryophyta</taxon>
        <taxon>Tracheophyta</taxon>
        <taxon>Lycopodiopsida</taxon>
        <taxon>Lycopodiales</taxon>
        <taxon>Lycopodiaceae</taxon>
        <taxon>Lycopodioideae</taxon>
        <taxon>Diphasiastrum</taxon>
    </lineage>
</organism>
<evidence type="ECO:0000313" key="1">
    <source>
        <dbReference type="EMBL" id="KAJ7546231.1"/>
    </source>
</evidence>
<protein>
    <submittedName>
        <fullName evidence="1">Uncharacterized protein</fullName>
    </submittedName>
</protein>
<dbReference type="EMBL" id="CM055099">
    <property type="protein sequence ID" value="KAJ7546231.1"/>
    <property type="molecule type" value="Genomic_DNA"/>
</dbReference>
<reference evidence="2" key="1">
    <citation type="journal article" date="2024" name="Proc. Natl. Acad. Sci. U.S.A.">
        <title>Extraordinary preservation of gene collinearity over three hundred million years revealed in homosporous lycophytes.</title>
        <authorList>
            <person name="Li C."/>
            <person name="Wickell D."/>
            <person name="Kuo L.Y."/>
            <person name="Chen X."/>
            <person name="Nie B."/>
            <person name="Liao X."/>
            <person name="Peng D."/>
            <person name="Ji J."/>
            <person name="Jenkins J."/>
            <person name="Williams M."/>
            <person name="Shu S."/>
            <person name="Plott C."/>
            <person name="Barry K."/>
            <person name="Rajasekar S."/>
            <person name="Grimwood J."/>
            <person name="Han X."/>
            <person name="Sun S."/>
            <person name="Hou Z."/>
            <person name="He W."/>
            <person name="Dai G."/>
            <person name="Sun C."/>
            <person name="Schmutz J."/>
            <person name="Leebens-Mack J.H."/>
            <person name="Li F.W."/>
            <person name="Wang L."/>
        </authorList>
    </citation>
    <scope>NUCLEOTIDE SEQUENCE [LARGE SCALE GENOMIC DNA]</scope>
    <source>
        <strain evidence="2">cv. PW_Plant_1</strain>
    </source>
</reference>
<proteinExistence type="predicted"/>
<evidence type="ECO:0000313" key="2">
    <source>
        <dbReference type="Proteomes" id="UP001162992"/>
    </source>
</evidence>
<dbReference type="Proteomes" id="UP001162992">
    <property type="component" value="Chromosome 8"/>
</dbReference>
<sequence length="514" mass="56657">MATLEDILLCCFLMLVAVFLAYVIKKYHFIYLPESASAMILGMIFGTVSKLLFDGGHLRFDHQAFFYGLLPIIIFNAGYSLKKKDFFRNFTTIILFAVAGTVISALIYGLLTYFLYLGGLVTHMNSQSPLLESLMFGSLVSAIDPVATLSVFQDVAAPTALYNLVFGESLVNDASSIVLFRTFESFLDKEFTFSTIGIAIVQFGIISVASTALGFGVSLVCALILKFIEIRSENVKFELAFILLSAYVAYAVAEIFSLSGIMALFFCGISSKISSKYAFEALAFLAEVFVFAYLGMQVVLLQHEWDLGLILSAIPLCLISRAVNIFPLSWIANKGRRWPITTAMKVMMWMCGLRGAIAYALAVNMPTRNRSIETTTLFIVVSTTLVFGSATGPMLRVLGLTSNTPALINRTPDLPGAVRLDIFADWGPRTTPHALFRWFDQNYLKPIFGGRMDGELVEPWLKDDEQCSDSSSQGADILSSDDEFFESPEVTLFDMPPSGLHMGSNPPARKTDES</sequence>